<feature type="domain" description="TF-B3" evidence="6">
    <location>
        <begin position="1"/>
        <end position="77"/>
    </location>
</feature>
<keyword evidence="3" id="KW-0238">DNA-binding</keyword>
<accession>A0AAD8VYT0</accession>
<proteinExistence type="predicted"/>
<dbReference type="CDD" id="cd10017">
    <property type="entry name" value="B3_DNA"/>
    <property type="match status" value="1"/>
</dbReference>
<dbReference type="SUPFAM" id="SSF101936">
    <property type="entry name" value="DNA-binding pseudobarrel domain"/>
    <property type="match status" value="1"/>
</dbReference>
<dbReference type="Pfam" id="PF02362">
    <property type="entry name" value="B3"/>
    <property type="match status" value="1"/>
</dbReference>
<evidence type="ECO:0000256" key="4">
    <source>
        <dbReference type="ARBA" id="ARBA00023163"/>
    </source>
</evidence>
<reference evidence="7" key="1">
    <citation type="submission" date="2023-07" db="EMBL/GenBank/DDBJ databases">
        <title>A chromosome-level genome assembly of Lolium multiflorum.</title>
        <authorList>
            <person name="Chen Y."/>
            <person name="Copetti D."/>
            <person name="Kolliker R."/>
            <person name="Studer B."/>
        </authorList>
    </citation>
    <scope>NUCLEOTIDE SEQUENCE</scope>
    <source>
        <strain evidence="7">02402/16</strain>
        <tissue evidence="7">Leaf</tissue>
    </source>
</reference>
<evidence type="ECO:0000256" key="2">
    <source>
        <dbReference type="ARBA" id="ARBA00023015"/>
    </source>
</evidence>
<dbReference type="PROSITE" id="PS50863">
    <property type="entry name" value="B3"/>
    <property type="match status" value="1"/>
</dbReference>
<evidence type="ECO:0000313" key="7">
    <source>
        <dbReference type="EMBL" id="KAK1626568.1"/>
    </source>
</evidence>
<dbReference type="GO" id="GO:0003677">
    <property type="term" value="F:DNA binding"/>
    <property type="evidence" value="ECO:0007669"/>
    <property type="project" value="UniProtKB-KW"/>
</dbReference>
<sequence length="103" mass="11847">MIPKAFVKWFGEIPSNIIVTTNTGCNWRMTTRREGNDTFIDQGWTAFAVAHQLKVGQFVTFRKMSSFEYSVVIFDHTCTEVVSRCAYHGDDTMCVVFELHVRS</sequence>
<dbReference type="Proteomes" id="UP001231189">
    <property type="component" value="Unassembled WGS sequence"/>
</dbReference>
<keyword evidence="4" id="KW-0804">Transcription</keyword>
<name>A0AAD8VYT0_LOLMU</name>
<evidence type="ECO:0000256" key="3">
    <source>
        <dbReference type="ARBA" id="ARBA00023125"/>
    </source>
</evidence>
<evidence type="ECO:0000259" key="6">
    <source>
        <dbReference type="PROSITE" id="PS50863"/>
    </source>
</evidence>
<dbReference type="PANTHER" id="PTHR31920">
    <property type="entry name" value="B3 DOMAIN-CONTAINING"/>
    <property type="match status" value="1"/>
</dbReference>
<evidence type="ECO:0000256" key="5">
    <source>
        <dbReference type="ARBA" id="ARBA00023242"/>
    </source>
</evidence>
<dbReference type="InterPro" id="IPR015300">
    <property type="entry name" value="DNA-bd_pseudobarrel_sf"/>
</dbReference>
<keyword evidence="5" id="KW-0539">Nucleus</keyword>
<dbReference type="InterPro" id="IPR050655">
    <property type="entry name" value="Plant_B3_domain"/>
</dbReference>
<organism evidence="7 8">
    <name type="scientific">Lolium multiflorum</name>
    <name type="common">Italian ryegrass</name>
    <name type="synonym">Lolium perenne subsp. multiflorum</name>
    <dbReference type="NCBI Taxonomy" id="4521"/>
    <lineage>
        <taxon>Eukaryota</taxon>
        <taxon>Viridiplantae</taxon>
        <taxon>Streptophyta</taxon>
        <taxon>Embryophyta</taxon>
        <taxon>Tracheophyta</taxon>
        <taxon>Spermatophyta</taxon>
        <taxon>Magnoliopsida</taxon>
        <taxon>Liliopsida</taxon>
        <taxon>Poales</taxon>
        <taxon>Poaceae</taxon>
        <taxon>BOP clade</taxon>
        <taxon>Pooideae</taxon>
        <taxon>Poodae</taxon>
        <taxon>Poeae</taxon>
        <taxon>Poeae Chloroplast Group 2 (Poeae type)</taxon>
        <taxon>Loliodinae</taxon>
        <taxon>Loliinae</taxon>
        <taxon>Lolium</taxon>
    </lineage>
</organism>
<dbReference type="InterPro" id="IPR003340">
    <property type="entry name" value="B3_DNA-bd"/>
</dbReference>
<dbReference type="Gene3D" id="2.40.330.10">
    <property type="entry name" value="DNA-binding pseudobarrel domain"/>
    <property type="match status" value="1"/>
</dbReference>
<comment type="subcellular location">
    <subcellularLocation>
        <location evidence="1">Nucleus</location>
    </subcellularLocation>
</comment>
<protein>
    <recommendedName>
        <fullName evidence="6">TF-B3 domain-containing protein</fullName>
    </recommendedName>
</protein>
<evidence type="ECO:0000313" key="8">
    <source>
        <dbReference type="Proteomes" id="UP001231189"/>
    </source>
</evidence>
<dbReference type="AlphaFoldDB" id="A0AAD8VYT0"/>
<dbReference type="EMBL" id="JAUUTY010000005">
    <property type="protein sequence ID" value="KAK1626568.1"/>
    <property type="molecule type" value="Genomic_DNA"/>
</dbReference>
<dbReference type="GO" id="GO:0005634">
    <property type="term" value="C:nucleus"/>
    <property type="evidence" value="ECO:0007669"/>
    <property type="project" value="UniProtKB-SubCell"/>
</dbReference>
<dbReference type="PANTHER" id="PTHR31920:SF55">
    <property type="entry name" value="TF-B3 DOMAIN-CONTAINING PROTEIN"/>
    <property type="match status" value="1"/>
</dbReference>
<gene>
    <name evidence="7" type="ORF">QYE76_000883</name>
</gene>
<keyword evidence="2" id="KW-0805">Transcription regulation</keyword>
<keyword evidence="8" id="KW-1185">Reference proteome</keyword>
<comment type="caution">
    <text evidence="7">The sequence shown here is derived from an EMBL/GenBank/DDBJ whole genome shotgun (WGS) entry which is preliminary data.</text>
</comment>
<evidence type="ECO:0000256" key="1">
    <source>
        <dbReference type="ARBA" id="ARBA00004123"/>
    </source>
</evidence>